<dbReference type="PANTHER" id="PTHR43431">
    <property type="entry name" value="OXIDOREDUCTASE, SHORT CHAIN DEHYDROGENASE/REDUCTASE FAMILY (AFU_ORTHOLOGUE AFUA_5G14000)"/>
    <property type="match status" value="1"/>
</dbReference>
<name>A0A7W2CZJ2_9ACTN</name>
<dbReference type="Pfam" id="PF00106">
    <property type="entry name" value="adh_short"/>
    <property type="match status" value="1"/>
</dbReference>
<sequence length="221" mass="22901">MTTFALVGAGPGLGLATARRFGAAGHSVALISRSAERLDSLTAELASDGIQARGFTADVLDPASLTAALQDAAGTLGPIEILQHSPVPRADFMKPVLDTHADDLDAPLAFSVKGPLTCVNAVLPGMRALGRGTLLFVNGGSAVRPNTAVAGTSIAFAAESAYAHMLHDALAPENIHAAQLIVPGAIRPDAEHSSPDALAQRLYDIHTERTGFRHYAEPMPE</sequence>
<dbReference type="RefSeq" id="WP_181863899.1">
    <property type="nucleotide sequence ID" value="NZ_JACEQY010000009.1"/>
</dbReference>
<dbReference type="Gene3D" id="3.40.50.720">
    <property type="entry name" value="NAD(P)-binding Rossmann-like Domain"/>
    <property type="match status" value="1"/>
</dbReference>
<dbReference type="InterPro" id="IPR002347">
    <property type="entry name" value="SDR_fam"/>
</dbReference>
<evidence type="ECO:0000313" key="1">
    <source>
        <dbReference type="EMBL" id="MBA4862009.1"/>
    </source>
</evidence>
<dbReference type="Proteomes" id="UP000586976">
    <property type="component" value="Unassembled WGS sequence"/>
</dbReference>
<comment type="caution">
    <text evidence="1">The sequence shown here is derived from an EMBL/GenBank/DDBJ whole genome shotgun (WGS) entry which is preliminary data.</text>
</comment>
<evidence type="ECO:0000313" key="2">
    <source>
        <dbReference type="Proteomes" id="UP000586976"/>
    </source>
</evidence>
<keyword evidence="2" id="KW-1185">Reference proteome</keyword>
<proteinExistence type="predicted"/>
<gene>
    <name evidence="1" type="ORF">H1V43_11535</name>
</gene>
<dbReference type="AlphaFoldDB" id="A0A7W2CZJ2"/>
<dbReference type="PANTHER" id="PTHR43431:SF7">
    <property type="entry name" value="OXIDOREDUCTASE, SHORT CHAIN DEHYDROGENASE_REDUCTASE FAMILY (AFU_ORTHOLOGUE AFUA_5G14000)"/>
    <property type="match status" value="1"/>
</dbReference>
<reference evidence="1 2" key="1">
    <citation type="submission" date="2020-07" db="EMBL/GenBank/DDBJ databases">
        <title>Streptomyces isolated from Indian soil.</title>
        <authorList>
            <person name="Mandal S."/>
            <person name="Maiti P.K."/>
        </authorList>
    </citation>
    <scope>NUCLEOTIDE SEQUENCE [LARGE SCALE GENOMIC DNA]</scope>
    <source>
        <strain evidence="1 2">PSKA54</strain>
    </source>
</reference>
<protein>
    <submittedName>
        <fullName evidence="1">SDR family NAD(P)-dependent oxidoreductase</fullName>
    </submittedName>
</protein>
<organism evidence="1 2">
    <name type="scientific">Streptomyces himalayensis subsp. aureolus</name>
    <dbReference type="NCBI Taxonomy" id="2758039"/>
    <lineage>
        <taxon>Bacteria</taxon>
        <taxon>Bacillati</taxon>
        <taxon>Actinomycetota</taxon>
        <taxon>Actinomycetes</taxon>
        <taxon>Kitasatosporales</taxon>
        <taxon>Streptomycetaceae</taxon>
        <taxon>Streptomyces</taxon>
        <taxon>Streptomyces himalayensis</taxon>
    </lineage>
</organism>
<dbReference type="InterPro" id="IPR036291">
    <property type="entry name" value="NAD(P)-bd_dom_sf"/>
</dbReference>
<accession>A0A7W2CZJ2</accession>
<dbReference type="SUPFAM" id="SSF51735">
    <property type="entry name" value="NAD(P)-binding Rossmann-fold domains"/>
    <property type="match status" value="1"/>
</dbReference>
<dbReference type="EMBL" id="JACEQY010000009">
    <property type="protein sequence ID" value="MBA4862009.1"/>
    <property type="molecule type" value="Genomic_DNA"/>
</dbReference>